<evidence type="ECO:0000256" key="14">
    <source>
        <dbReference type="PROSITE-ProRule" id="PRU01360"/>
    </source>
</evidence>
<dbReference type="InterPro" id="IPR036942">
    <property type="entry name" value="Beta-barrel_TonB_sf"/>
</dbReference>
<dbReference type="InterPro" id="IPR012910">
    <property type="entry name" value="Plug_dom"/>
</dbReference>
<evidence type="ECO:0000256" key="6">
    <source>
        <dbReference type="ARBA" id="ARBA00022692"/>
    </source>
</evidence>
<reference evidence="19" key="1">
    <citation type="journal article" date="2019" name="Int. J. Syst. Evol. Microbiol.">
        <title>The Global Catalogue of Microorganisms (GCM) 10K type strain sequencing project: providing services to taxonomists for standard genome sequencing and annotation.</title>
        <authorList>
            <consortium name="The Broad Institute Genomics Platform"/>
            <consortium name="The Broad Institute Genome Sequencing Center for Infectious Disease"/>
            <person name="Wu L."/>
            <person name="Ma J."/>
        </authorList>
    </citation>
    <scope>NUCLEOTIDE SEQUENCE [LARGE SCALE GENOMIC DNA]</scope>
    <source>
        <strain evidence="19">JCM 18200</strain>
    </source>
</reference>
<dbReference type="InterPro" id="IPR000531">
    <property type="entry name" value="Beta-barrel_TonB"/>
</dbReference>
<keyword evidence="12 18" id="KW-0675">Receptor</keyword>
<dbReference type="Gene3D" id="2.170.130.10">
    <property type="entry name" value="TonB-dependent receptor, plug domain"/>
    <property type="match status" value="1"/>
</dbReference>
<evidence type="ECO:0000313" key="19">
    <source>
        <dbReference type="Proteomes" id="UP001501411"/>
    </source>
</evidence>
<keyword evidence="5" id="KW-0410">Iron transport</keyword>
<dbReference type="InterPro" id="IPR008969">
    <property type="entry name" value="CarboxyPept-like_regulatory"/>
</dbReference>
<protein>
    <submittedName>
        <fullName evidence="18">TonB-dependent receptor</fullName>
    </submittedName>
</protein>
<dbReference type="InterPro" id="IPR039426">
    <property type="entry name" value="TonB-dep_rcpt-like"/>
</dbReference>
<dbReference type="PANTHER" id="PTHR32552:SF68">
    <property type="entry name" value="FERRICHROME OUTER MEMBRANE TRANSPORTER_PHAGE RECEPTOR"/>
    <property type="match status" value="1"/>
</dbReference>
<evidence type="ECO:0000256" key="15">
    <source>
        <dbReference type="RuleBase" id="RU003357"/>
    </source>
</evidence>
<evidence type="ECO:0000256" key="4">
    <source>
        <dbReference type="ARBA" id="ARBA00022452"/>
    </source>
</evidence>
<dbReference type="EMBL" id="BAABIQ010000044">
    <property type="protein sequence ID" value="GAA4807969.1"/>
    <property type="molecule type" value="Genomic_DNA"/>
</dbReference>
<name>A0ABP9CEE3_9SPHI</name>
<dbReference type="SUPFAM" id="SSF56935">
    <property type="entry name" value="Porins"/>
    <property type="match status" value="1"/>
</dbReference>
<accession>A0ABP9CEE3</accession>
<evidence type="ECO:0000256" key="3">
    <source>
        <dbReference type="ARBA" id="ARBA00022448"/>
    </source>
</evidence>
<gene>
    <name evidence="18" type="ORF">GCM10023231_41540</name>
</gene>
<keyword evidence="11 14" id="KW-0472">Membrane</keyword>
<comment type="caution">
    <text evidence="18">The sequence shown here is derived from an EMBL/GenBank/DDBJ whole genome shotgun (WGS) entry which is preliminary data.</text>
</comment>
<dbReference type="NCBIfam" id="TIGR01783">
    <property type="entry name" value="TonB-siderophor"/>
    <property type="match status" value="1"/>
</dbReference>
<comment type="similarity">
    <text evidence="2 14 15">Belongs to the TonB-dependent receptor family.</text>
</comment>
<dbReference type="Pfam" id="PF13715">
    <property type="entry name" value="CarbopepD_reg_2"/>
    <property type="match status" value="1"/>
</dbReference>
<comment type="subcellular location">
    <subcellularLocation>
        <location evidence="1 14">Cell outer membrane</location>
        <topology evidence="1 14">Multi-pass membrane protein</topology>
    </subcellularLocation>
</comment>
<dbReference type="InterPro" id="IPR037066">
    <property type="entry name" value="Plug_dom_sf"/>
</dbReference>
<evidence type="ECO:0000259" key="17">
    <source>
        <dbReference type="Pfam" id="PF07715"/>
    </source>
</evidence>
<dbReference type="Proteomes" id="UP001501411">
    <property type="component" value="Unassembled WGS sequence"/>
</dbReference>
<dbReference type="Gene3D" id="2.60.40.1120">
    <property type="entry name" value="Carboxypeptidase-like, regulatory domain"/>
    <property type="match status" value="1"/>
</dbReference>
<keyword evidence="10 15" id="KW-0798">TonB box</keyword>
<dbReference type="CDD" id="cd01347">
    <property type="entry name" value="ligand_gated_channel"/>
    <property type="match status" value="1"/>
</dbReference>
<evidence type="ECO:0000256" key="8">
    <source>
        <dbReference type="ARBA" id="ARBA00023004"/>
    </source>
</evidence>
<evidence type="ECO:0000259" key="16">
    <source>
        <dbReference type="Pfam" id="PF00593"/>
    </source>
</evidence>
<dbReference type="RefSeq" id="WP_345235179.1">
    <property type="nucleotide sequence ID" value="NZ_BAABIQ010000044.1"/>
</dbReference>
<evidence type="ECO:0000256" key="10">
    <source>
        <dbReference type="ARBA" id="ARBA00023077"/>
    </source>
</evidence>
<keyword evidence="9" id="KW-0406">Ion transport</keyword>
<evidence type="ECO:0000256" key="1">
    <source>
        <dbReference type="ARBA" id="ARBA00004571"/>
    </source>
</evidence>
<keyword evidence="8" id="KW-0408">Iron</keyword>
<keyword evidence="13 14" id="KW-0998">Cell outer membrane</keyword>
<dbReference type="PANTHER" id="PTHR32552">
    <property type="entry name" value="FERRICHROME IRON RECEPTOR-RELATED"/>
    <property type="match status" value="1"/>
</dbReference>
<dbReference type="Pfam" id="PF07715">
    <property type="entry name" value="Plug"/>
    <property type="match status" value="1"/>
</dbReference>
<dbReference type="SUPFAM" id="SSF49464">
    <property type="entry name" value="Carboxypeptidase regulatory domain-like"/>
    <property type="match status" value="1"/>
</dbReference>
<evidence type="ECO:0000256" key="13">
    <source>
        <dbReference type="ARBA" id="ARBA00023237"/>
    </source>
</evidence>
<evidence type="ECO:0000256" key="7">
    <source>
        <dbReference type="ARBA" id="ARBA00022729"/>
    </source>
</evidence>
<keyword evidence="6 14" id="KW-0812">Transmembrane</keyword>
<dbReference type="InterPro" id="IPR010105">
    <property type="entry name" value="TonB_sidphr_rcpt"/>
</dbReference>
<dbReference type="PROSITE" id="PS52016">
    <property type="entry name" value="TONB_DEPENDENT_REC_3"/>
    <property type="match status" value="1"/>
</dbReference>
<evidence type="ECO:0000313" key="18">
    <source>
        <dbReference type="EMBL" id="GAA4807969.1"/>
    </source>
</evidence>
<proteinExistence type="inferred from homology"/>
<keyword evidence="19" id="KW-1185">Reference proteome</keyword>
<feature type="domain" description="TonB-dependent receptor plug" evidence="17">
    <location>
        <begin position="228"/>
        <end position="317"/>
    </location>
</feature>
<keyword evidence="4 14" id="KW-1134">Transmembrane beta strand</keyword>
<evidence type="ECO:0000256" key="9">
    <source>
        <dbReference type="ARBA" id="ARBA00023065"/>
    </source>
</evidence>
<organism evidence="18 19">
    <name type="scientific">Olivibacter ginsenosidimutans</name>
    <dbReference type="NCBI Taxonomy" id="1176537"/>
    <lineage>
        <taxon>Bacteria</taxon>
        <taxon>Pseudomonadati</taxon>
        <taxon>Bacteroidota</taxon>
        <taxon>Sphingobacteriia</taxon>
        <taxon>Sphingobacteriales</taxon>
        <taxon>Sphingobacteriaceae</taxon>
        <taxon>Olivibacter</taxon>
    </lineage>
</organism>
<evidence type="ECO:0000256" key="11">
    <source>
        <dbReference type="ARBA" id="ARBA00023136"/>
    </source>
</evidence>
<dbReference type="Pfam" id="PF00593">
    <property type="entry name" value="TonB_dep_Rec_b-barrel"/>
    <property type="match status" value="1"/>
</dbReference>
<dbReference type="Gene3D" id="2.40.170.20">
    <property type="entry name" value="TonB-dependent receptor, beta-barrel domain"/>
    <property type="match status" value="1"/>
</dbReference>
<sequence length="857" mass="94775">MKTLLFSSLKFRYIHCLLLFPFLWLSKPVSAQQHLLEKKITLHRNAIRLSEALSAIGEQAGCTFIFSGSRMDMEHQVNLQYDDVELRQVLTALFGDKAMSFEVSNNQIAIQPAKGKGGIKGVVRTSDGQAAAFVTIAIKGLKSVRTDDAGEFSFDKIPVGVYEISASYIGLQTQQQLVQVKASQDVSLSFTLAEDAQTLQEVVVEGKRNNIFAKKESDYVARMPLKNLENPQVYSVVGQELMTEQLVTNINQALNNIPGAVASNDPAGGVGISARGFGVGVNARNGLASPVGRSTIDPVNVERIEVLKGPSATLFGNTISSYGGVVNLVTKKPYDSVGGSLSYSMGSWGLNRITADVNTPVNKDKTALFRVNTSFNRENSFMSTGHSNTFALAPSFSYQINDRLSFLVDFEFYREDRTRTPYPNISALGLHNVKDIPLDYKTNLYGDDFSGVASTYRSFISAKYQLSDKWVSTTNLSVSNTKAEASYQAYPNWINQDSIIRGMSLFGPISDTYINFQQNFNGQFNLGSIGNRIVLGLDYLHWEEDFTYAGADVDTIDIRKGYPTLGKQQANYALGLSNNAMGWTSGSDTYSVYASDVVNFTKNFLAMLSLRVDRYQQKGGYGQTALAPKLGLVYQVIGDQVSLFGNYMSSFTNNGPGAQPYGTQIVFDPEHAKQWEGGVKINVFQGNLNATLSYYNINIDDAIRYDENNFAHQDGKQKSKGFDAELISSPLPGLKLMAGYTYNNNKYIQEDAEDEGLQITGNPPNLVNFWVSYKFQSNAILQHFGLGAGGNYVDKSFYDSNNTIIIPSYFLLNTTVFYEEPKWRLGIKLNNLTNQKYWSGAVPQPLRSVVANISYKF</sequence>
<feature type="domain" description="TonB-dependent receptor-like beta-barrel" evidence="16">
    <location>
        <begin position="400"/>
        <end position="832"/>
    </location>
</feature>
<evidence type="ECO:0000256" key="12">
    <source>
        <dbReference type="ARBA" id="ARBA00023170"/>
    </source>
</evidence>
<keyword evidence="3 14" id="KW-0813">Transport</keyword>
<keyword evidence="7" id="KW-0732">Signal</keyword>
<evidence type="ECO:0000256" key="2">
    <source>
        <dbReference type="ARBA" id="ARBA00009810"/>
    </source>
</evidence>
<evidence type="ECO:0000256" key="5">
    <source>
        <dbReference type="ARBA" id="ARBA00022496"/>
    </source>
</evidence>